<name>A0ACB1ADP3_MELEN</name>
<accession>A0ACB1ADP3</accession>
<gene>
    <name evidence="1" type="ORF">MENTE1834_LOCUS37355</name>
</gene>
<keyword evidence="2" id="KW-1185">Reference proteome</keyword>
<reference evidence="1" key="1">
    <citation type="submission" date="2023-11" db="EMBL/GenBank/DDBJ databases">
        <authorList>
            <person name="Poullet M."/>
        </authorList>
    </citation>
    <scope>NUCLEOTIDE SEQUENCE</scope>
    <source>
        <strain evidence="1">E1834</strain>
    </source>
</reference>
<proteinExistence type="predicted"/>
<protein>
    <submittedName>
        <fullName evidence="1">Uncharacterized protein</fullName>
    </submittedName>
</protein>
<organism evidence="1 2">
    <name type="scientific">Meloidogyne enterolobii</name>
    <name type="common">Root-knot nematode worm</name>
    <name type="synonym">Meloidogyne mayaguensis</name>
    <dbReference type="NCBI Taxonomy" id="390850"/>
    <lineage>
        <taxon>Eukaryota</taxon>
        <taxon>Metazoa</taxon>
        <taxon>Ecdysozoa</taxon>
        <taxon>Nematoda</taxon>
        <taxon>Chromadorea</taxon>
        <taxon>Rhabditida</taxon>
        <taxon>Tylenchina</taxon>
        <taxon>Tylenchomorpha</taxon>
        <taxon>Tylenchoidea</taxon>
        <taxon>Meloidogynidae</taxon>
        <taxon>Meloidogyninae</taxon>
        <taxon>Meloidogyne</taxon>
    </lineage>
</organism>
<dbReference type="Proteomes" id="UP001497535">
    <property type="component" value="Unassembled WGS sequence"/>
</dbReference>
<evidence type="ECO:0000313" key="2">
    <source>
        <dbReference type="Proteomes" id="UP001497535"/>
    </source>
</evidence>
<comment type="caution">
    <text evidence="1">The sequence shown here is derived from an EMBL/GenBank/DDBJ whole genome shotgun (WGS) entry which is preliminary data.</text>
</comment>
<evidence type="ECO:0000313" key="1">
    <source>
        <dbReference type="EMBL" id="CAK5089629.1"/>
    </source>
</evidence>
<dbReference type="EMBL" id="CAVMJV010000078">
    <property type="protein sequence ID" value="CAK5089629.1"/>
    <property type="molecule type" value="Genomic_DNA"/>
</dbReference>
<sequence>MLSAHQNCVNKDQLLTLRLAALQQRFPIPQAFALAGVGEDSFGLHPQNNLPPSLPLNLLTDQFFVNQNNNLPQQPKRSISTVPQASTTTASVPSSLETDSSAAANFGF</sequence>